<dbReference type="EMBL" id="LC625835">
    <property type="protein sequence ID" value="BCU03132.1"/>
    <property type="molecule type" value="Genomic_DNA"/>
</dbReference>
<feature type="region of interest" description="Disordered" evidence="1">
    <location>
        <begin position="16"/>
        <end position="35"/>
    </location>
</feature>
<organism evidence="2 3">
    <name type="scientific">Pandoravirus japonicus</name>
    <dbReference type="NCBI Taxonomy" id="2823154"/>
    <lineage>
        <taxon>Viruses</taxon>
        <taxon>Pandoravirus</taxon>
    </lineage>
</organism>
<name>A0A811BQP7_9VIRU</name>
<evidence type="ECO:0000313" key="2">
    <source>
        <dbReference type="EMBL" id="BCU03132.1"/>
    </source>
</evidence>
<evidence type="ECO:0000313" key="3">
    <source>
        <dbReference type="Proteomes" id="UP001253637"/>
    </source>
</evidence>
<accession>A0A811BQP7</accession>
<dbReference type="Proteomes" id="UP001253637">
    <property type="component" value="Segment"/>
</dbReference>
<protein>
    <submittedName>
        <fullName evidence="2">Uncharacterized protein</fullName>
    </submittedName>
</protein>
<proteinExistence type="predicted"/>
<reference evidence="2" key="1">
    <citation type="submission" date="2021-04" db="EMBL/GenBank/DDBJ databases">
        <title>Draft Genome Sequence of Pandoravirus japonicus, Isolated from the Sabaishi River of Niigata, Japan.</title>
        <authorList>
            <person name="Hosokawa N."/>
            <person name="Takahashi H."/>
            <person name="Aoki K."/>
            <person name="Takemura M."/>
        </authorList>
    </citation>
    <scope>NUCLEOTIDE SEQUENCE</scope>
</reference>
<evidence type="ECO:0000256" key="1">
    <source>
        <dbReference type="SAM" id="MobiDB-lite"/>
    </source>
</evidence>
<sequence length="67" mass="7533">MVVEWQSSPLVMGCRPLGLQDRGERTPDNNAPPFSGRPPFASHLATFLFFSFIGCNYTQPYPIKETN</sequence>